<proteinExistence type="predicted"/>
<dbReference type="Proteomes" id="UP000007350">
    <property type="component" value="Unassembled WGS sequence"/>
</dbReference>
<evidence type="ECO:0000256" key="1">
    <source>
        <dbReference type="SAM" id="MobiDB-lite"/>
    </source>
</evidence>
<organism evidence="2 3">
    <name type="scientific">Trypanosoma cruzi marinkellei</name>
    <dbReference type="NCBI Taxonomy" id="85056"/>
    <lineage>
        <taxon>Eukaryota</taxon>
        <taxon>Discoba</taxon>
        <taxon>Euglenozoa</taxon>
        <taxon>Kinetoplastea</taxon>
        <taxon>Metakinetoplastina</taxon>
        <taxon>Trypanosomatida</taxon>
        <taxon>Trypanosomatidae</taxon>
        <taxon>Trypanosoma</taxon>
        <taxon>Schizotrypanum</taxon>
    </lineage>
</organism>
<name>K2NEJ1_TRYCR</name>
<evidence type="ECO:0000313" key="3">
    <source>
        <dbReference type="Proteomes" id="UP000007350"/>
    </source>
</evidence>
<keyword evidence="3" id="KW-1185">Reference proteome</keyword>
<feature type="region of interest" description="Disordered" evidence="1">
    <location>
        <begin position="516"/>
        <end position="566"/>
    </location>
</feature>
<dbReference type="EMBL" id="AHKC01009272">
    <property type="protein sequence ID" value="EKF33386.1"/>
    <property type="molecule type" value="Genomic_DNA"/>
</dbReference>
<gene>
    <name evidence="2" type="ORF">MOQ_002748</name>
</gene>
<evidence type="ECO:0000313" key="2">
    <source>
        <dbReference type="EMBL" id="EKF33386.1"/>
    </source>
</evidence>
<comment type="caution">
    <text evidence="2">The sequence shown here is derived from an EMBL/GenBank/DDBJ whole genome shotgun (WGS) entry which is preliminary data.</text>
</comment>
<feature type="compositionally biased region" description="Polar residues" evidence="1">
    <location>
        <begin position="538"/>
        <end position="550"/>
    </location>
</feature>
<dbReference type="OrthoDB" id="244642at2759"/>
<accession>K2NEJ1</accession>
<reference evidence="2 3" key="1">
    <citation type="journal article" date="2012" name="BMC Genomics">
        <title>Comparative genomic analysis of human infective Trypanosoma cruzi lineages with the bat-restricted subspecies T. cruzi marinkellei.</title>
        <authorList>
            <person name="Franzen O."/>
            <person name="Talavera-Lopez C."/>
            <person name="Ochaya S."/>
            <person name="Butler C.E."/>
            <person name="Messenger L.A."/>
            <person name="Lewis M.D."/>
            <person name="Llewellyn M.S."/>
            <person name="Marinkelle C.J."/>
            <person name="Tyler K.M."/>
            <person name="Miles M.A."/>
            <person name="Andersson B."/>
        </authorList>
    </citation>
    <scope>NUCLEOTIDE SEQUENCE [LARGE SCALE GENOMIC DNA]</scope>
    <source>
        <strain evidence="2 3">B7</strain>
    </source>
</reference>
<dbReference type="AlphaFoldDB" id="K2NEJ1"/>
<protein>
    <submittedName>
        <fullName evidence="2">Uncharacterized protein</fullName>
    </submittedName>
</protein>
<sequence>MTLASKEDVQTPCKRNLTPLREVGEQMTAADEKTVDALSRVLEEILSVSYLRDHAHEVYNADTADPASPASLLAAMDDSLTVPMSYLTGLPAVREIIPIGLDNERTAELFVSATRISQKIVLHNTPRGLSIGPFPQALPRSRCTLHIQGVNNTVTVTDVQDVIPRQTIFHFYRLSPESINVAFENARSAKEAFVLLQGKPIGGCTSVQVKMRMENEKHPQVILHRRHNWTGAMPKTASTTNNNSPTANANAAATANTNTVSPVAPIDAFVPFSKMEELSSARSPWAKTSRRGSMLRQFPSMQQQHADIFSHRGGRRGPRADPMTGYYSDYYSPNMQWLTIQRYMWNNAAAAAAAAANANDAYQRQWDENECPSINTAFGYMGNGAGMQNPALTPPCPVGDDRSNLEENAWLACGPHLEPEILGYNAPYAVEMPPFLNEDNYVNLPTETTQSFGNGHACSARRRRVQRDPYKGGILVDSPEVSNNVSTVCVSPGSVASYKPRPMDCRILSPRMLHPQDFAEPTEPAKPVSSMTDDESPAQLTPCETSSQAHSDAESGVRQQVLCEGS</sequence>